<dbReference type="Pfam" id="PF19864">
    <property type="entry name" value="Radical_SAM_N2"/>
    <property type="match status" value="1"/>
</dbReference>
<accession>A0A9D1EXU7</accession>
<dbReference type="InterPro" id="IPR006638">
    <property type="entry name" value="Elp3/MiaA/NifB-like_rSAM"/>
</dbReference>
<reference evidence="2" key="1">
    <citation type="submission" date="2020-10" db="EMBL/GenBank/DDBJ databases">
        <authorList>
            <person name="Gilroy R."/>
        </authorList>
    </citation>
    <scope>NUCLEOTIDE SEQUENCE</scope>
    <source>
        <strain evidence="2">6276</strain>
    </source>
</reference>
<evidence type="ECO:0000313" key="2">
    <source>
        <dbReference type="EMBL" id="HIS35332.1"/>
    </source>
</evidence>
<proteinExistence type="predicted"/>
<protein>
    <submittedName>
        <fullName evidence="2">Radical SAM protein</fullName>
    </submittedName>
</protein>
<dbReference type="GO" id="GO:0003824">
    <property type="term" value="F:catalytic activity"/>
    <property type="evidence" value="ECO:0007669"/>
    <property type="project" value="InterPro"/>
</dbReference>
<dbReference type="PANTHER" id="PTHR42731:SF1">
    <property type="entry name" value="RADICAL SAM DOMAIN PROTEIN"/>
    <property type="match status" value="1"/>
</dbReference>
<dbReference type="InterPro" id="IPR045784">
    <property type="entry name" value="Radical_SAM_N2"/>
</dbReference>
<reference evidence="2" key="2">
    <citation type="journal article" date="2021" name="PeerJ">
        <title>Extensive microbial diversity within the chicken gut microbiome revealed by metagenomics and culture.</title>
        <authorList>
            <person name="Gilroy R."/>
            <person name="Ravi A."/>
            <person name="Getino M."/>
            <person name="Pursley I."/>
            <person name="Horton D.L."/>
            <person name="Alikhan N.F."/>
            <person name="Baker D."/>
            <person name="Gharbi K."/>
            <person name="Hall N."/>
            <person name="Watson M."/>
            <person name="Adriaenssens E.M."/>
            <person name="Foster-Nyarko E."/>
            <person name="Jarju S."/>
            <person name="Secka A."/>
            <person name="Antonio M."/>
            <person name="Oren A."/>
            <person name="Chaudhuri R.R."/>
            <person name="La Ragione R."/>
            <person name="Hildebrand F."/>
            <person name="Pallen M.J."/>
        </authorList>
    </citation>
    <scope>NUCLEOTIDE SEQUENCE</scope>
    <source>
        <strain evidence="2">6276</strain>
    </source>
</reference>
<dbReference type="EMBL" id="DVIU01000036">
    <property type="protein sequence ID" value="HIS35332.1"/>
    <property type="molecule type" value="Genomic_DNA"/>
</dbReference>
<feature type="domain" description="Radical SAM core" evidence="1">
    <location>
        <begin position="197"/>
        <end position="424"/>
    </location>
</feature>
<dbReference type="SMART" id="SM00729">
    <property type="entry name" value="Elp3"/>
    <property type="match status" value="1"/>
</dbReference>
<sequence>MKTADIFLYSPNTNKNADFNMWMAFPGPESFALSSLGYLWMFKNIDELEDVNIEAVYSDTHIAHFKPDELGLIGYSFTFDTDFLTIFSMLEKYKIPLKSKDRGSDFPLIFAGGPVVSANPAPYEEFFDFFIIGDGEDVNLQVVNICKNNRDKNKNELLKMLNELEGVFVPSFPAKSVKKLTKRLEECIYTPIISERAFFKNTFILEVARGCANRCGFCLASYLNLPLRFMPYEDVITAIELGLLHTNKIALLGAQLSAHPQFDKICEHIYKKVENGAKIEMSVSSLRVDAITHDILKTLVATGQKNITLAIEAGSERLRRVINKHLEESQILHAVDIAVNAGLKGFKFYGMIGLPTETMDDIDEMIVLAKRIKDKYKGFNISFGFSTFVPKPNTPFQWCGRENTKSLEEKSAYLKKEMHKLGIEISVSSAKWDYWQAVLSRGDRTFADFIVEIYKSGGKLGAFKAAAKKCNINTDYYALENYPYNKELPWDFIDIRPGKDFLIKESERLLNYNGV</sequence>
<dbReference type="PROSITE" id="PS51918">
    <property type="entry name" value="RADICAL_SAM"/>
    <property type="match status" value="1"/>
</dbReference>
<dbReference type="Gene3D" id="3.80.30.20">
    <property type="entry name" value="tm_1862 like domain"/>
    <property type="match status" value="1"/>
</dbReference>
<dbReference type="GO" id="GO:0051536">
    <property type="term" value="F:iron-sulfur cluster binding"/>
    <property type="evidence" value="ECO:0007669"/>
    <property type="project" value="InterPro"/>
</dbReference>
<evidence type="ECO:0000313" key="3">
    <source>
        <dbReference type="Proteomes" id="UP000823928"/>
    </source>
</evidence>
<dbReference type="PANTHER" id="PTHR42731">
    <property type="entry name" value="SLL1084 PROTEIN"/>
    <property type="match status" value="1"/>
</dbReference>
<evidence type="ECO:0000259" key="1">
    <source>
        <dbReference type="PROSITE" id="PS51918"/>
    </source>
</evidence>
<comment type="caution">
    <text evidence="2">The sequence shown here is derived from an EMBL/GenBank/DDBJ whole genome shotgun (WGS) entry which is preliminary data.</text>
</comment>
<dbReference type="SUPFAM" id="SSF102114">
    <property type="entry name" value="Radical SAM enzymes"/>
    <property type="match status" value="1"/>
</dbReference>
<dbReference type="InterPro" id="IPR023404">
    <property type="entry name" value="rSAM_horseshoe"/>
</dbReference>
<dbReference type="InterPro" id="IPR007197">
    <property type="entry name" value="rSAM"/>
</dbReference>
<dbReference type="SFLD" id="SFLDS00029">
    <property type="entry name" value="Radical_SAM"/>
    <property type="match status" value="1"/>
</dbReference>
<dbReference type="AlphaFoldDB" id="A0A9D1EXU7"/>
<dbReference type="Proteomes" id="UP000823928">
    <property type="component" value="Unassembled WGS sequence"/>
</dbReference>
<dbReference type="CDD" id="cd01335">
    <property type="entry name" value="Radical_SAM"/>
    <property type="match status" value="1"/>
</dbReference>
<gene>
    <name evidence="2" type="ORF">IAC10_01690</name>
</gene>
<name>A0A9D1EXU7_9BACT</name>
<dbReference type="Pfam" id="PF04055">
    <property type="entry name" value="Radical_SAM"/>
    <property type="match status" value="1"/>
</dbReference>
<dbReference type="Gene3D" id="3.40.50.280">
    <property type="entry name" value="Cobalamin-binding domain"/>
    <property type="match status" value="1"/>
</dbReference>
<dbReference type="InterPro" id="IPR058240">
    <property type="entry name" value="rSAM_sf"/>
</dbReference>
<organism evidence="2 3">
    <name type="scientific">Candidatus Scatousia excrementigallinarum</name>
    <dbReference type="NCBI Taxonomy" id="2840935"/>
    <lineage>
        <taxon>Bacteria</taxon>
        <taxon>Candidatus Scatousia</taxon>
    </lineage>
</organism>
<dbReference type="SFLD" id="SFLDG01082">
    <property type="entry name" value="B12-binding_domain_containing"/>
    <property type="match status" value="1"/>
</dbReference>